<accession>A0A7W6LIU0</accession>
<sequence length="89" mass="9866">MGGSLVLPLWGDTAILSIRWVKKAHLLAIRRSMNAFKTMRQRKAAKRFLAKALNGLKNREKPTIINTDKAPTNGIAIAKLMAKANALRN</sequence>
<protein>
    <recommendedName>
        <fullName evidence="3">DDE domain-containing protein</fullName>
    </recommendedName>
</protein>
<dbReference type="Proteomes" id="UP000519897">
    <property type="component" value="Unassembled WGS sequence"/>
</dbReference>
<evidence type="ECO:0008006" key="3">
    <source>
        <dbReference type="Google" id="ProtNLM"/>
    </source>
</evidence>
<reference evidence="1 2" key="1">
    <citation type="submission" date="2020-08" db="EMBL/GenBank/DDBJ databases">
        <title>Genomic Encyclopedia of Type Strains, Phase IV (KMG-IV): sequencing the most valuable type-strain genomes for metagenomic binning, comparative biology and taxonomic classification.</title>
        <authorList>
            <person name="Goeker M."/>
        </authorList>
    </citation>
    <scope>NUCLEOTIDE SEQUENCE [LARGE SCALE GENOMIC DNA]</scope>
    <source>
        <strain evidence="1 2">DSM 29514</strain>
    </source>
</reference>
<evidence type="ECO:0000313" key="1">
    <source>
        <dbReference type="EMBL" id="MBB4145144.1"/>
    </source>
</evidence>
<comment type="caution">
    <text evidence="1">The sequence shown here is derived from an EMBL/GenBank/DDBJ whole genome shotgun (WGS) entry which is preliminary data.</text>
</comment>
<dbReference type="AlphaFoldDB" id="A0A7W6LIU0"/>
<gene>
    <name evidence="1" type="ORF">GGQ72_003706</name>
</gene>
<organism evidence="1 2">
    <name type="scientific">Rhizobium rhizoryzae</name>
    <dbReference type="NCBI Taxonomy" id="451876"/>
    <lineage>
        <taxon>Bacteria</taxon>
        <taxon>Pseudomonadati</taxon>
        <taxon>Pseudomonadota</taxon>
        <taxon>Alphaproteobacteria</taxon>
        <taxon>Hyphomicrobiales</taxon>
        <taxon>Rhizobiaceae</taxon>
        <taxon>Rhizobium/Agrobacterium group</taxon>
        <taxon>Rhizobium</taxon>
    </lineage>
</organism>
<name>A0A7W6LIU0_9HYPH</name>
<keyword evidence="2" id="KW-1185">Reference proteome</keyword>
<evidence type="ECO:0000313" key="2">
    <source>
        <dbReference type="Proteomes" id="UP000519897"/>
    </source>
</evidence>
<dbReference type="EMBL" id="JACIEC010000005">
    <property type="protein sequence ID" value="MBB4145144.1"/>
    <property type="molecule type" value="Genomic_DNA"/>
</dbReference>
<proteinExistence type="predicted"/>